<feature type="non-terminal residue" evidence="3">
    <location>
        <position position="1"/>
    </location>
</feature>
<feature type="domain" description="Acyl-CoA dehydrogenase/oxidase C-terminal" evidence="2">
    <location>
        <begin position="2"/>
        <end position="46"/>
    </location>
</feature>
<dbReference type="Gene3D" id="1.20.140.10">
    <property type="entry name" value="Butyryl-CoA Dehydrogenase, subunit A, domain 3"/>
    <property type="match status" value="1"/>
</dbReference>
<proteinExistence type="predicted"/>
<dbReference type="SUPFAM" id="SSF47203">
    <property type="entry name" value="Acyl-CoA dehydrogenase C-terminal domain-like"/>
    <property type="match status" value="1"/>
</dbReference>
<evidence type="ECO:0000256" key="1">
    <source>
        <dbReference type="ARBA" id="ARBA00022630"/>
    </source>
</evidence>
<gene>
    <name evidence="3" type="ORF">METZ01_LOCUS130370</name>
</gene>
<reference evidence="3" key="1">
    <citation type="submission" date="2018-05" db="EMBL/GenBank/DDBJ databases">
        <authorList>
            <person name="Lanie J.A."/>
            <person name="Ng W.-L."/>
            <person name="Kazmierczak K.M."/>
            <person name="Andrzejewski T.M."/>
            <person name="Davidsen T.M."/>
            <person name="Wayne K.J."/>
            <person name="Tettelin H."/>
            <person name="Glass J.I."/>
            <person name="Rusch D."/>
            <person name="Podicherti R."/>
            <person name="Tsui H.-C.T."/>
            <person name="Winkler M.E."/>
        </authorList>
    </citation>
    <scope>NUCLEOTIDE SEQUENCE</scope>
</reference>
<sequence length="53" mass="6053">DRSLHVHGGYGFSEEYDIQLFFRRARALALLLGDPARECRRLADRMFTDPAAA</sequence>
<accession>A0A381YKD0</accession>
<dbReference type="Pfam" id="PF00441">
    <property type="entry name" value="Acyl-CoA_dh_1"/>
    <property type="match status" value="1"/>
</dbReference>
<protein>
    <recommendedName>
        <fullName evidence="2">Acyl-CoA dehydrogenase/oxidase C-terminal domain-containing protein</fullName>
    </recommendedName>
</protein>
<name>A0A381YKD0_9ZZZZ</name>
<dbReference type="AlphaFoldDB" id="A0A381YKD0"/>
<organism evidence="3">
    <name type="scientific">marine metagenome</name>
    <dbReference type="NCBI Taxonomy" id="408172"/>
    <lineage>
        <taxon>unclassified sequences</taxon>
        <taxon>metagenomes</taxon>
        <taxon>ecological metagenomes</taxon>
    </lineage>
</organism>
<dbReference type="EMBL" id="UINC01018451">
    <property type="protein sequence ID" value="SVA77516.1"/>
    <property type="molecule type" value="Genomic_DNA"/>
</dbReference>
<dbReference type="InterPro" id="IPR009075">
    <property type="entry name" value="AcylCo_DH/oxidase_C"/>
</dbReference>
<evidence type="ECO:0000313" key="3">
    <source>
        <dbReference type="EMBL" id="SVA77516.1"/>
    </source>
</evidence>
<evidence type="ECO:0000259" key="2">
    <source>
        <dbReference type="Pfam" id="PF00441"/>
    </source>
</evidence>
<dbReference type="InterPro" id="IPR036250">
    <property type="entry name" value="AcylCo_DH-like_C"/>
</dbReference>
<dbReference type="GO" id="GO:0016627">
    <property type="term" value="F:oxidoreductase activity, acting on the CH-CH group of donors"/>
    <property type="evidence" value="ECO:0007669"/>
    <property type="project" value="InterPro"/>
</dbReference>
<keyword evidence="1" id="KW-0285">Flavoprotein</keyword>